<feature type="domain" description="Pterin-binding" evidence="1">
    <location>
        <begin position="1"/>
        <end position="45"/>
    </location>
</feature>
<dbReference type="InterPro" id="IPR011005">
    <property type="entry name" value="Dihydropteroate_synth-like_sf"/>
</dbReference>
<dbReference type="AlphaFoldDB" id="A0A645CFA4"/>
<name>A0A645CFA4_9ZZZZ</name>
<organism evidence="2">
    <name type="scientific">bioreactor metagenome</name>
    <dbReference type="NCBI Taxonomy" id="1076179"/>
    <lineage>
        <taxon>unclassified sequences</taxon>
        <taxon>metagenomes</taxon>
        <taxon>ecological metagenomes</taxon>
    </lineage>
</organism>
<dbReference type="GO" id="GO:0042558">
    <property type="term" value="P:pteridine-containing compound metabolic process"/>
    <property type="evidence" value="ECO:0007669"/>
    <property type="project" value="InterPro"/>
</dbReference>
<dbReference type="InterPro" id="IPR000489">
    <property type="entry name" value="Pterin-binding_dom"/>
</dbReference>
<comment type="caution">
    <text evidence="2">The sequence shown here is derived from an EMBL/GenBank/DDBJ whole genome shotgun (WGS) entry which is preliminary data.</text>
</comment>
<dbReference type="SUPFAM" id="SSF51717">
    <property type="entry name" value="Dihydropteroate synthetase-like"/>
    <property type="match status" value="1"/>
</dbReference>
<dbReference type="PROSITE" id="PS50972">
    <property type="entry name" value="PTERIN_BINDING"/>
    <property type="match status" value="1"/>
</dbReference>
<sequence length="52" mass="5769">MIWKYLGITPDKALPTTSALHLYALQKGASILRVHDVAEAVEVVKIFTKFAL</sequence>
<accession>A0A645CFA4</accession>
<evidence type="ECO:0000313" key="2">
    <source>
        <dbReference type="EMBL" id="MPM75600.1"/>
    </source>
</evidence>
<protein>
    <recommendedName>
        <fullName evidence="1">Pterin-binding domain-containing protein</fullName>
    </recommendedName>
</protein>
<proteinExistence type="predicted"/>
<gene>
    <name evidence="2" type="ORF">SDC9_122594</name>
</gene>
<dbReference type="EMBL" id="VSSQ01026735">
    <property type="protein sequence ID" value="MPM75600.1"/>
    <property type="molecule type" value="Genomic_DNA"/>
</dbReference>
<dbReference type="Gene3D" id="3.20.20.20">
    <property type="entry name" value="Dihydropteroate synthase-like"/>
    <property type="match status" value="1"/>
</dbReference>
<reference evidence="2" key="1">
    <citation type="submission" date="2019-08" db="EMBL/GenBank/DDBJ databases">
        <authorList>
            <person name="Kucharzyk K."/>
            <person name="Murdoch R.W."/>
            <person name="Higgins S."/>
            <person name="Loffler F."/>
        </authorList>
    </citation>
    <scope>NUCLEOTIDE SEQUENCE</scope>
</reference>
<evidence type="ECO:0000259" key="1">
    <source>
        <dbReference type="PROSITE" id="PS50972"/>
    </source>
</evidence>